<accession>A0A2H4V9U6</accession>
<evidence type="ECO:0000256" key="1">
    <source>
        <dbReference type="SAM" id="Phobius"/>
    </source>
</evidence>
<organism evidence="2 3">
    <name type="scientific">Methanobacterium subterraneum</name>
    <dbReference type="NCBI Taxonomy" id="59277"/>
    <lineage>
        <taxon>Archaea</taxon>
        <taxon>Methanobacteriati</taxon>
        <taxon>Methanobacteriota</taxon>
        <taxon>Methanomada group</taxon>
        <taxon>Methanobacteria</taxon>
        <taxon>Methanobacteriales</taxon>
        <taxon>Methanobacteriaceae</taxon>
        <taxon>Methanobacterium</taxon>
    </lineage>
</organism>
<keyword evidence="1" id="KW-0472">Membrane</keyword>
<evidence type="ECO:0000313" key="2">
    <source>
        <dbReference type="EMBL" id="AUB54859.1"/>
    </source>
</evidence>
<dbReference type="InterPro" id="IPR046740">
    <property type="entry name" value="DUF6790"/>
</dbReference>
<dbReference type="EMBL" id="CP017766">
    <property type="protein sequence ID" value="AUB54859.1"/>
    <property type="molecule type" value="Genomic_DNA"/>
</dbReference>
<reference evidence="2 3" key="1">
    <citation type="submission" date="2016-10" db="EMBL/GenBank/DDBJ databases">
        <title>Comparative genomics between deep and shallow subseafloor isolates.</title>
        <authorList>
            <person name="Ishii S."/>
            <person name="Miller J.R."/>
            <person name="Sutton G."/>
            <person name="Suzuki S."/>
            <person name="Methe B."/>
            <person name="Inagaki F."/>
            <person name="Imachi H."/>
        </authorList>
    </citation>
    <scope>NUCLEOTIDE SEQUENCE [LARGE SCALE GENOMIC DNA]</scope>
    <source>
        <strain evidence="2 3">MO-MB1</strain>
    </source>
</reference>
<keyword evidence="1" id="KW-0812">Transmembrane</keyword>
<sequence>MEMWYIFTGVPLLGALIHFFLSKKPKSINRITELLLLWYLGVGIGIGSLFSGLVQVLSPEIVAQSTGWGYSPFLREVGFANISYAVLGLLAVRFRNFWTPVIIAYAIFMWGAAAGHIYEIQQTGNLSAGNAGAVLYMDILMPVFLIILLIIYHKTQKNNKSSSIVV</sequence>
<dbReference type="Proteomes" id="UP000232806">
    <property type="component" value="Chromosome"/>
</dbReference>
<proteinExistence type="predicted"/>
<protein>
    <submittedName>
        <fullName evidence="2">Uncharacterized protein</fullName>
    </submittedName>
</protein>
<evidence type="ECO:0000313" key="3">
    <source>
        <dbReference type="Proteomes" id="UP000232806"/>
    </source>
</evidence>
<feature type="transmembrane region" description="Helical" evidence="1">
    <location>
        <begin position="133"/>
        <end position="152"/>
    </location>
</feature>
<feature type="transmembrane region" description="Helical" evidence="1">
    <location>
        <begin position="6"/>
        <end position="22"/>
    </location>
</feature>
<name>A0A2H4V9U6_9EURY</name>
<dbReference type="Pfam" id="PF20589">
    <property type="entry name" value="DUF6790"/>
    <property type="match status" value="1"/>
</dbReference>
<feature type="transmembrane region" description="Helical" evidence="1">
    <location>
        <begin position="77"/>
        <end position="94"/>
    </location>
</feature>
<feature type="transmembrane region" description="Helical" evidence="1">
    <location>
        <begin position="101"/>
        <end position="121"/>
    </location>
</feature>
<keyword evidence="1" id="KW-1133">Transmembrane helix</keyword>
<dbReference type="AlphaFoldDB" id="A0A2H4V9U6"/>
<feature type="transmembrane region" description="Helical" evidence="1">
    <location>
        <begin position="34"/>
        <end position="57"/>
    </location>
</feature>
<gene>
    <name evidence="2" type="ORF">BK007_01720</name>
</gene>